<dbReference type="InterPro" id="IPR017475">
    <property type="entry name" value="EPS_sugar_tfrase"/>
</dbReference>
<evidence type="ECO:0000313" key="9">
    <source>
        <dbReference type="EMBL" id="TFE40609.1"/>
    </source>
</evidence>
<keyword evidence="6 7" id="KW-0472">Membrane</keyword>
<reference evidence="9 10" key="1">
    <citation type="submission" date="2019-03" db="EMBL/GenBank/DDBJ databases">
        <title>Complete Genome Sequence of Paraburkholderia dipogonis ICMP 19430T, a Nitrogen-fixing Symbiont of the South African Invasive Legume Dipogon lignosus in New Zealand.</title>
        <authorList>
            <person name="De Meyer S.E."/>
        </authorList>
    </citation>
    <scope>NUCLEOTIDE SEQUENCE [LARGE SCALE GENOMIC DNA]</scope>
    <source>
        <strain evidence="9 10">ICMP 19430</strain>
    </source>
</reference>
<organism evidence="9 10">
    <name type="scientific">Paraburkholderia dipogonis</name>
    <dbReference type="NCBI Taxonomy" id="1211383"/>
    <lineage>
        <taxon>Bacteria</taxon>
        <taxon>Pseudomonadati</taxon>
        <taxon>Pseudomonadota</taxon>
        <taxon>Betaproteobacteria</taxon>
        <taxon>Burkholderiales</taxon>
        <taxon>Burkholderiaceae</taxon>
        <taxon>Paraburkholderia</taxon>
    </lineage>
</organism>
<feature type="transmembrane region" description="Helical" evidence="7">
    <location>
        <begin position="50"/>
        <end position="71"/>
    </location>
</feature>
<evidence type="ECO:0000256" key="3">
    <source>
        <dbReference type="ARBA" id="ARBA00022679"/>
    </source>
</evidence>
<dbReference type="NCBIfam" id="TIGR03025">
    <property type="entry name" value="EPS_sugtrans"/>
    <property type="match status" value="1"/>
</dbReference>
<evidence type="ECO:0000256" key="2">
    <source>
        <dbReference type="ARBA" id="ARBA00006464"/>
    </source>
</evidence>
<evidence type="ECO:0000313" key="10">
    <source>
        <dbReference type="Proteomes" id="UP000297385"/>
    </source>
</evidence>
<name>A0A4Y8MT62_9BURK</name>
<dbReference type="EMBL" id="SNVI01000002">
    <property type="protein sequence ID" value="TFE40609.1"/>
    <property type="molecule type" value="Genomic_DNA"/>
</dbReference>
<comment type="similarity">
    <text evidence="2">Belongs to the bacterial sugar transferase family.</text>
</comment>
<keyword evidence="5 7" id="KW-1133">Transmembrane helix</keyword>
<accession>A0A4Y8MT62</accession>
<gene>
    <name evidence="9" type="ORF">E2553_28205</name>
</gene>
<dbReference type="Proteomes" id="UP000297385">
    <property type="component" value="Unassembled WGS sequence"/>
</dbReference>
<dbReference type="Pfam" id="PF13727">
    <property type="entry name" value="CoA_binding_3"/>
    <property type="match status" value="1"/>
</dbReference>
<keyword evidence="3 9" id="KW-0808">Transferase</keyword>
<feature type="transmembrane region" description="Helical" evidence="7">
    <location>
        <begin position="286"/>
        <end position="306"/>
    </location>
</feature>
<proteinExistence type="inferred from homology"/>
<evidence type="ECO:0000256" key="1">
    <source>
        <dbReference type="ARBA" id="ARBA00004141"/>
    </source>
</evidence>
<dbReference type="GeneID" id="97306845"/>
<dbReference type="InterPro" id="IPR003362">
    <property type="entry name" value="Bact_transf"/>
</dbReference>
<comment type="subcellular location">
    <subcellularLocation>
        <location evidence="1">Membrane</location>
        <topology evidence="1">Multi-pass membrane protein</topology>
    </subcellularLocation>
</comment>
<evidence type="ECO:0000256" key="6">
    <source>
        <dbReference type="ARBA" id="ARBA00023136"/>
    </source>
</evidence>
<feature type="transmembrane region" description="Helical" evidence="7">
    <location>
        <begin position="17"/>
        <end position="38"/>
    </location>
</feature>
<dbReference type="GO" id="GO:0016020">
    <property type="term" value="C:membrane"/>
    <property type="evidence" value="ECO:0007669"/>
    <property type="project" value="UniProtKB-SubCell"/>
</dbReference>
<dbReference type="PANTHER" id="PTHR30576:SF0">
    <property type="entry name" value="UNDECAPRENYL-PHOSPHATE N-ACETYLGALACTOSAMINYL 1-PHOSPHATE TRANSFERASE-RELATED"/>
    <property type="match status" value="1"/>
</dbReference>
<dbReference type="InterPro" id="IPR017473">
    <property type="entry name" value="Undecaprenyl-P_gluc_Ptfrase"/>
</dbReference>
<dbReference type="Gene3D" id="3.40.50.720">
    <property type="entry name" value="NAD(P)-binding Rossmann-like Domain"/>
    <property type="match status" value="1"/>
</dbReference>
<comment type="caution">
    <text evidence="9">The sequence shown here is derived from an EMBL/GenBank/DDBJ whole genome shotgun (WGS) entry which is preliminary data.</text>
</comment>
<feature type="transmembrane region" description="Helical" evidence="7">
    <location>
        <begin position="111"/>
        <end position="132"/>
    </location>
</feature>
<dbReference type="AlphaFoldDB" id="A0A4Y8MT62"/>
<feature type="transmembrane region" description="Helical" evidence="7">
    <location>
        <begin position="83"/>
        <end position="105"/>
    </location>
</feature>
<feature type="domain" description="Bacterial sugar transferase" evidence="8">
    <location>
        <begin position="280"/>
        <end position="463"/>
    </location>
</feature>
<evidence type="ECO:0000259" key="8">
    <source>
        <dbReference type="Pfam" id="PF02397"/>
    </source>
</evidence>
<dbReference type="PANTHER" id="PTHR30576">
    <property type="entry name" value="COLANIC BIOSYNTHESIS UDP-GLUCOSE LIPID CARRIER TRANSFERASE"/>
    <property type="match status" value="1"/>
</dbReference>
<dbReference type="NCBIfam" id="TIGR03023">
    <property type="entry name" value="WcaJ_sugtrans"/>
    <property type="match status" value="1"/>
</dbReference>
<evidence type="ECO:0000256" key="5">
    <source>
        <dbReference type="ARBA" id="ARBA00022989"/>
    </source>
</evidence>
<evidence type="ECO:0000256" key="4">
    <source>
        <dbReference type="ARBA" id="ARBA00022692"/>
    </source>
</evidence>
<keyword evidence="4 7" id="KW-0812">Transmembrane</keyword>
<dbReference type="GO" id="GO:0089702">
    <property type="term" value="F:undecaprenyl-phosphate glucose phosphotransferase activity"/>
    <property type="evidence" value="ECO:0007669"/>
    <property type="project" value="UniProtKB-EC"/>
</dbReference>
<dbReference type="RefSeq" id="WP_134462889.1">
    <property type="nucleotide sequence ID" value="NZ_JBHMFL010000076.1"/>
</dbReference>
<dbReference type="EC" id="2.7.8.31" evidence="9"/>
<dbReference type="Pfam" id="PF02397">
    <property type="entry name" value="Bac_transf"/>
    <property type="match status" value="1"/>
</dbReference>
<sequence>MQSVKPLGFHPGTRAPAFLFALLDACFVLAGAAIAYVFRFDDFTAWSDPTLLLVAFNTAMTVLLFPTLGIYQSWRGRSPLEMVTLVTIGWVAVFVLGLVLVFTTHQAHTLSRLWCGTWLVTSLVLFVGLRLAKYQLSKQLWSRGINVQPVAIVGANPLSLTLIDRLRKNAQSGFSPECVFDEDPLASKYAGGLPVVASLDGLADAVRTRGIKEIWLVLPLREEARVHAVLNAFRHDFVNVRFIPNVRDFSLFNHSVSEVVGLSAINLLASPSADPRFVPKQIFDRTFAALALLCLLPPMLVIGILVKLSSPGPVFFRQWRKGANGNEFQIYKFRTMVVHSEDAGQLTQAKRRDPRVTPIGALLRKTSLDELPQFINVLKGDMSVVGPRPHALQHDELYKDLVHGYMFRYRIKPGITGWAQINGYRGETDKIEKMQGRIAFDLYYIENWTFGLDLKIVLKTFIHGFSGAHAY</sequence>
<evidence type="ECO:0000256" key="7">
    <source>
        <dbReference type="SAM" id="Phobius"/>
    </source>
</evidence>
<protein>
    <submittedName>
        <fullName evidence="9">Undecaprenyl-phosphate glucose phosphotransferase</fullName>
        <ecNumber evidence="9">2.7.8.31</ecNumber>
    </submittedName>
</protein>